<dbReference type="EMBL" id="JBFOLJ010000005">
    <property type="protein sequence ID" value="KAL2537141.1"/>
    <property type="molecule type" value="Genomic_DNA"/>
</dbReference>
<evidence type="ECO:0000313" key="2">
    <source>
        <dbReference type="EMBL" id="KAL2537141.1"/>
    </source>
</evidence>
<sequence length="645" mass="72398">MAEFLEPSQLSLSLSETSDSTETSIIMEDGGGDEEFYEKIEAPKFVDFTVPNHYCPDDRYWFCLRAGCDQQHEEEMDSETIYKKFVLRVMAARSPNVRLRKALNTSASSSKYPLSAPPKSSKSRLSRLAVISSISQKTMEDKKKVVRPLLKPVSTPTTTKAKPVAAKYLTTPRNKNSPKNQKSFRSVRNPKSTAIEVPKNRMVAKALVFHSPKKAIKVKTSVELRTPLTKLRERAKRVEITSQRKHFKGYCNQSSKKSQNQEAKSLRSIKGKGKVQLLKPSTPKELEENGCRNLDINVKSRSNPTSDILRINNVNKDKQHTTDSAISGQFKQQKSTQVDTCLSSAAQPLAENPDLALSDDSGGETNGLLISEERHGQGSNSLTLKAPNREENGGNNGNKQNRAETELTENDDKENAAASDENRAHDHNQNQKLTGKILGLQDTCGKVARAKNKSSGTVAPVTKFKKPKPTTPKPFRLRTDERGILKETNLERKINLTAPQNESSVSTTLGTILHRKQGNDQRNERPPEQHKKGKDDMHEGSEKAAEKIRQSDSRRVRYKTTATITPQRLNLSKHQEPKPRTSPLESKAIQRLENFRKIKSSLQKQHVQRQGLTSTRKMVSSTTPSRPLEVIYETFRTQKSRKPDC</sequence>
<comment type="caution">
    <text evidence="2">The sequence shown here is derived from an EMBL/GenBank/DDBJ whole genome shotgun (WGS) entry which is preliminary data.</text>
</comment>
<dbReference type="Proteomes" id="UP001604277">
    <property type="component" value="Unassembled WGS sequence"/>
</dbReference>
<feature type="compositionally biased region" description="Basic and acidic residues" evidence="1">
    <location>
        <begin position="517"/>
        <end position="555"/>
    </location>
</feature>
<dbReference type="PANTHER" id="PTHR37241">
    <property type="entry name" value="NEUROFILAMENT HEAVY PROTEIN"/>
    <property type="match status" value="1"/>
</dbReference>
<accession>A0ABD1VIV5</accession>
<name>A0ABD1VIV5_9LAMI</name>
<dbReference type="AlphaFoldDB" id="A0ABD1VIV5"/>
<feature type="compositionally biased region" description="Polar residues" evidence="1">
    <location>
        <begin position="251"/>
        <end position="263"/>
    </location>
</feature>
<organism evidence="2 3">
    <name type="scientific">Forsythia ovata</name>
    <dbReference type="NCBI Taxonomy" id="205694"/>
    <lineage>
        <taxon>Eukaryota</taxon>
        <taxon>Viridiplantae</taxon>
        <taxon>Streptophyta</taxon>
        <taxon>Embryophyta</taxon>
        <taxon>Tracheophyta</taxon>
        <taxon>Spermatophyta</taxon>
        <taxon>Magnoliopsida</taxon>
        <taxon>eudicotyledons</taxon>
        <taxon>Gunneridae</taxon>
        <taxon>Pentapetalae</taxon>
        <taxon>asterids</taxon>
        <taxon>lamiids</taxon>
        <taxon>Lamiales</taxon>
        <taxon>Oleaceae</taxon>
        <taxon>Forsythieae</taxon>
        <taxon>Forsythia</taxon>
    </lineage>
</organism>
<keyword evidence="3" id="KW-1185">Reference proteome</keyword>
<evidence type="ECO:0000256" key="1">
    <source>
        <dbReference type="SAM" id="MobiDB-lite"/>
    </source>
</evidence>
<protein>
    <submittedName>
        <fullName evidence="2">Uncharacterized protein</fullName>
    </submittedName>
</protein>
<feature type="compositionally biased region" description="Polar residues" evidence="1">
    <location>
        <begin position="560"/>
        <end position="572"/>
    </location>
</feature>
<feature type="region of interest" description="Disordered" evidence="1">
    <location>
        <begin position="601"/>
        <end position="625"/>
    </location>
</feature>
<feature type="compositionally biased region" description="Polar residues" evidence="1">
    <location>
        <begin position="322"/>
        <end position="335"/>
    </location>
</feature>
<feature type="region of interest" description="Disordered" evidence="1">
    <location>
        <begin position="352"/>
        <end position="434"/>
    </location>
</feature>
<evidence type="ECO:0000313" key="3">
    <source>
        <dbReference type="Proteomes" id="UP001604277"/>
    </source>
</evidence>
<gene>
    <name evidence="2" type="ORF">Fot_18532</name>
</gene>
<feature type="region of interest" description="Disordered" evidence="1">
    <location>
        <begin position="246"/>
        <end position="335"/>
    </location>
</feature>
<reference evidence="3" key="1">
    <citation type="submission" date="2024-07" db="EMBL/GenBank/DDBJ databases">
        <title>Two chromosome-level genome assemblies of Korean endemic species Abeliophyllum distichum and Forsythia ovata (Oleaceae).</title>
        <authorList>
            <person name="Jang H."/>
        </authorList>
    </citation>
    <scope>NUCLEOTIDE SEQUENCE [LARGE SCALE GENOMIC DNA]</scope>
</reference>
<feature type="region of interest" description="Disordered" evidence="1">
    <location>
        <begin position="448"/>
        <end position="476"/>
    </location>
</feature>
<feature type="compositionally biased region" description="Basic and acidic residues" evidence="1">
    <location>
        <begin position="420"/>
        <end position="429"/>
    </location>
</feature>
<proteinExistence type="predicted"/>
<dbReference type="PANTHER" id="PTHR37241:SF1">
    <property type="entry name" value="NEUROFILAMENT HEAVY PROTEIN"/>
    <property type="match status" value="1"/>
</dbReference>
<feature type="region of interest" description="Disordered" evidence="1">
    <location>
        <begin position="513"/>
        <end position="584"/>
    </location>
</feature>